<dbReference type="GO" id="GO:0003677">
    <property type="term" value="F:DNA binding"/>
    <property type="evidence" value="ECO:0007669"/>
    <property type="project" value="UniProtKB-KW"/>
</dbReference>
<sequence length="588" mass="66114">MCTELSVYTPARRQETFISPPDINVNYSAALNSAIESISTLVMSNHDGESEKLSISDSRRKNTTLACSSMVCVGLTSALFKPLLIAAFNSRRLTQKLVLCIIILFRMILACDLERLCVALLHAIKMEQRPFPLIGFQVAGMCCILSQKLKLLETDVQSFSRRLFIITRQPQERKDKCNYFEAPGERYRASSKRRKSKTKKKTLPVSSGQLTLENVVADCDFTMPIERMEMMQMMNFGIGMGMSTELVFYKQPSISTESGDSISKYGSPPMLSIENLNLTSPFRLNAYSFGFDDAATTVATSDFTFDSEDVANFTPDFLRRYDMDWNLYNDPINEEYDEGIVDFGEPELNETSESKQNRLVLLDKKNGKNVHMVKGTRIYDSKLVKTCTPHTKRVKRPRLSSNQMDLPTMFASPSPPMDRESLACPKSTFLSGAIESLYKEYFTRDTIDTHLVRDSADTNRQYSRDSSGTTPQGSRAHAFLAKTSEAVGEWERPLESPMHVGSKITNQSVLEGFRDLVRQISHGPVSLKFSSVTSGHTAESVSMIFYRSLVLANCRFISMEQSSGFDDIILAPGKRFWEPLGRDSVGTL</sequence>
<gene>
    <name evidence="2" type="ORF">BdWA1_001424</name>
</gene>
<comment type="caution">
    <text evidence="2">The sequence shown here is derived from an EMBL/GenBank/DDBJ whole genome shotgun (WGS) entry which is preliminary data.</text>
</comment>
<evidence type="ECO:0000313" key="3">
    <source>
        <dbReference type="Proteomes" id="UP001214638"/>
    </source>
</evidence>
<dbReference type="EMBL" id="JALLKP010000001">
    <property type="protein sequence ID" value="KAK2198410.1"/>
    <property type="molecule type" value="Genomic_DNA"/>
</dbReference>
<dbReference type="SUPFAM" id="SSF46785">
    <property type="entry name" value="Winged helix' DNA-binding domain"/>
    <property type="match status" value="1"/>
</dbReference>
<accession>A0AAD9PP12</accession>
<protein>
    <submittedName>
        <fullName evidence="2">Bifunctional Winged helix DNA-binding domain superfamily/Rad21-Rec8-like protein</fullName>
    </submittedName>
</protein>
<dbReference type="KEGG" id="bdw:94335722"/>
<proteinExistence type="predicted"/>
<name>A0AAD9PP12_9APIC</name>
<dbReference type="Proteomes" id="UP001214638">
    <property type="component" value="Unassembled WGS sequence"/>
</dbReference>
<dbReference type="InterPro" id="IPR036390">
    <property type="entry name" value="WH_DNA-bd_sf"/>
</dbReference>
<dbReference type="AlphaFoldDB" id="A0AAD9PP12"/>
<organism evidence="2 3">
    <name type="scientific">Babesia duncani</name>
    <dbReference type="NCBI Taxonomy" id="323732"/>
    <lineage>
        <taxon>Eukaryota</taxon>
        <taxon>Sar</taxon>
        <taxon>Alveolata</taxon>
        <taxon>Apicomplexa</taxon>
        <taxon>Aconoidasida</taxon>
        <taxon>Piroplasmida</taxon>
        <taxon>Babesiidae</taxon>
        <taxon>Babesia</taxon>
    </lineage>
</organism>
<feature type="domain" description="Rad21/Rec8-like protein C-terminal eukaryotic" evidence="1">
    <location>
        <begin position="527"/>
        <end position="576"/>
    </location>
</feature>
<reference evidence="2" key="1">
    <citation type="journal article" date="2023" name="Nat. Microbiol.">
        <title>Babesia duncani multi-omics identifies virulence factors and drug targets.</title>
        <authorList>
            <person name="Singh P."/>
            <person name="Lonardi S."/>
            <person name="Liang Q."/>
            <person name="Vydyam P."/>
            <person name="Khabirova E."/>
            <person name="Fang T."/>
            <person name="Gihaz S."/>
            <person name="Thekkiniath J."/>
            <person name="Munshi M."/>
            <person name="Abel S."/>
            <person name="Ciampossin L."/>
            <person name="Batugedara G."/>
            <person name="Gupta M."/>
            <person name="Lu X.M."/>
            <person name="Lenz T."/>
            <person name="Chakravarty S."/>
            <person name="Cornillot E."/>
            <person name="Hu Y."/>
            <person name="Ma W."/>
            <person name="Gonzalez L.M."/>
            <person name="Sanchez S."/>
            <person name="Estrada K."/>
            <person name="Sanchez-Flores A."/>
            <person name="Montero E."/>
            <person name="Harb O.S."/>
            <person name="Le Roch K.G."/>
            <person name="Mamoun C.B."/>
        </authorList>
    </citation>
    <scope>NUCLEOTIDE SEQUENCE</scope>
    <source>
        <strain evidence="2">WA1</strain>
    </source>
</reference>
<keyword evidence="3" id="KW-1185">Reference proteome</keyword>
<dbReference type="RefSeq" id="XP_067805252.1">
    <property type="nucleotide sequence ID" value="XM_067946461.1"/>
</dbReference>
<evidence type="ECO:0000313" key="2">
    <source>
        <dbReference type="EMBL" id="KAK2198410.1"/>
    </source>
</evidence>
<dbReference type="GeneID" id="94335722"/>
<evidence type="ECO:0000259" key="1">
    <source>
        <dbReference type="Pfam" id="PF04824"/>
    </source>
</evidence>
<dbReference type="InterPro" id="IPR006909">
    <property type="entry name" value="Rad21/Rec8_C_eu"/>
</dbReference>
<dbReference type="Pfam" id="PF04824">
    <property type="entry name" value="Rad21_Rec8"/>
    <property type="match status" value="1"/>
</dbReference>
<keyword evidence="2" id="KW-0238">DNA-binding</keyword>